<dbReference type="Proteomes" id="UP001433268">
    <property type="component" value="Unassembled WGS sequence"/>
</dbReference>
<sequence length="169" mass="17698">MMSRLALGMLLGALLTTTSGHPIQVNEIKSILVPKTSVSAGAFPPDRNIQEHQKRGSVFSGHGLVFGPSAGRDDDLASPSSITGDYGLVVTPGKVQKADGLVVSQTVEVGGVPYKVSGEISQCRGEEREREARLPGRSFAVTHLVSLLDGGGDSRKWGQAISEGLPHVA</sequence>
<proteinExistence type="predicted"/>
<evidence type="ECO:0000256" key="1">
    <source>
        <dbReference type="SAM" id="SignalP"/>
    </source>
</evidence>
<dbReference type="GeneID" id="92050511"/>
<feature type="signal peptide" evidence="1">
    <location>
        <begin position="1"/>
        <end position="20"/>
    </location>
</feature>
<dbReference type="EMBL" id="JAQQWN010000009">
    <property type="protein sequence ID" value="KAK8066390.1"/>
    <property type="molecule type" value="Genomic_DNA"/>
</dbReference>
<keyword evidence="3" id="KW-1185">Reference proteome</keyword>
<keyword evidence="1" id="KW-0732">Signal</keyword>
<dbReference type="RefSeq" id="XP_066663143.1">
    <property type="nucleotide sequence ID" value="XM_066817451.1"/>
</dbReference>
<feature type="chain" id="PRO_5045164822" evidence="1">
    <location>
        <begin position="21"/>
        <end position="169"/>
    </location>
</feature>
<organism evidence="2 3">
    <name type="scientific">Apiospora hydei</name>
    <dbReference type="NCBI Taxonomy" id="1337664"/>
    <lineage>
        <taxon>Eukaryota</taxon>
        <taxon>Fungi</taxon>
        <taxon>Dikarya</taxon>
        <taxon>Ascomycota</taxon>
        <taxon>Pezizomycotina</taxon>
        <taxon>Sordariomycetes</taxon>
        <taxon>Xylariomycetidae</taxon>
        <taxon>Amphisphaeriales</taxon>
        <taxon>Apiosporaceae</taxon>
        <taxon>Apiospora</taxon>
    </lineage>
</organism>
<evidence type="ECO:0000313" key="2">
    <source>
        <dbReference type="EMBL" id="KAK8066390.1"/>
    </source>
</evidence>
<evidence type="ECO:0000313" key="3">
    <source>
        <dbReference type="Proteomes" id="UP001433268"/>
    </source>
</evidence>
<reference evidence="2 3" key="1">
    <citation type="submission" date="2023-01" db="EMBL/GenBank/DDBJ databases">
        <title>Analysis of 21 Apiospora genomes using comparative genomics revels a genus with tremendous synthesis potential of carbohydrate active enzymes and secondary metabolites.</title>
        <authorList>
            <person name="Sorensen T."/>
        </authorList>
    </citation>
    <scope>NUCLEOTIDE SEQUENCE [LARGE SCALE GENOMIC DNA]</scope>
    <source>
        <strain evidence="2 3">CBS 114990</strain>
    </source>
</reference>
<name>A0ABR1V5D3_9PEZI</name>
<gene>
    <name evidence="2" type="ORF">PG997_013137</name>
</gene>
<protein>
    <submittedName>
        <fullName evidence="2">Uncharacterized protein</fullName>
    </submittedName>
</protein>
<accession>A0ABR1V5D3</accession>
<comment type="caution">
    <text evidence="2">The sequence shown here is derived from an EMBL/GenBank/DDBJ whole genome shotgun (WGS) entry which is preliminary data.</text>
</comment>